<sequence length="256" mass="27805">MLFAMSAINMSLEEIISKNKKSKSGRLVGGFRSDVVNKPSGAVKTSGARNFGRFSDRTPAGKWKHDKFQDDTGAFRARGAIGKLSAAGNPNKKVRVNLSNLGPNVVSADLEELFAPYNIESAAIHFNEEGISLGTGDVYLKKKDALQMFEDFRGVSLDGKLIKMLIVDGGTAVANGIESRLSKLPLKGSRGIQKRFRRNSAGAVSSSFLDRLGDDKPRRGRVGRGGAGRRERRPQKSVAELDAELESYMKGRAMDL</sequence>
<dbReference type="InterPro" id="IPR025715">
    <property type="entry name" value="FoP_C"/>
</dbReference>
<feature type="domain" description="Chromatin target of PRMT1 protein C-terminal" evidence="3">
    <location>
        <begin position="185"/>
        <end position="255"/>
    </location>
</feature>
<dbReference type="SUPFAM" id="SSF54928">
    <property type="entry name" value="RNA-binding domain, RBD"/>
    <property type="match status" value="1"/>
</dbReference>
<comment type="caution">
    <text evidence="4">The sequence shown here is derived from an EMBL/GenBank/DDBJ whole genome shotgun (WGS) entry which is preliminary data.</text>
</comment>
<organism evidence="4 5">
    <name type="scientific">Cylicocyclus nassatus</name>
    <name type="common">Nematode worm</name>
    <dbReference type="NCBI Taxonomy" id="53992"/>
    <lineage>
        <taxon>Eukaryota</taxon>
        <taxon>Metazoa</taxon>
        <taxon>Ecdysozoa</taxon>
        <taxon>Nematoda</taxon>
        <taxon>Chromadorea</taxon>
        <taxon>Rhabditida</taxon>
        <taxon>Rhabditina</taxon>
        <taxon>Rhabditomorpha</taxon>
        <taxon>Strongyloidea</taxon>
        <taxon>Strongylidae</taxon>
        <taxon>Cylicocyclus</taxon>
    </lineage>
</organism>
<feature type="region of interest" description="Disordered" evidence="2">
    <location>
        <begin position="208"/>
        <end position="238"/>
    </location>
</feature>
<dbReference type="GO" id="GO:0003729">
    <property type="term" value="F:mRNA binding"/>
    <property type="evidence" value="ECO:0007669"/>
    <property type="project" value="TreeGrafter"/>
</dbReference>
<accession>A0AA36H8P3</accession>
<protein>
    <recommendedName>
        <fullName evidence="3">Chromatin target of PRMT1 protein C-terminal domain-containing protein</fullName>
    </recommendedName>
</protein>
<evidence type="ECO:0000313" key="5">
    <source>
        <dbReference type="Proteomes" id="UP001176961"/>
    </source>
</evidence>
<dbReference type="InterPro" id="IPR051229">
    <property type="entry name" value="ALYREF_mRNA_export"/>
</dbReference>
<dbReference type="Pfam" id="PF13865">
    <property type="entry name" value="FoP_duplication"/>
    <property type="match status" value="1"/>
</dbReference>
<keyword evidence="1" id="KW-0694">RNA-binding</keyword>
<dbReference type="PANTHER" id="PTHR19965:SF82">
    <property type="entry name" value="THO COMPLEX SUBUNIT 4"/>
    <property type="match status" value="1"/>
</dbReference>
<evidence type="ECO:0000256" key="2">
    <source>
        <dbReference type="SAM" id="MobiDB-lite"/>
    </source>
</evidence>
<dbReference type="SMART" id="SM01218">
    <property type="entry name" value="FoP_duplication"/>
    <property type="match status" value="1"/>
</dbReference>
<dbReference type="Proteomes" id="UP001176961">
    <property type="component" value="Unassembled WGS sequence"/>
</dbReference>
<dbReference type="AlphaFoldDB" id="A0AA36H8P3"/>
<dbReference type="EMBL" id="CATQJL010000316">
    <property type="protein sequence ID" value="CAJ0606196.1"/>
    <property type="molecule type" value="Genomic_DNA"/>
</dbReference>
<proteinExistence type="predicted"/>
<gene>
    <name evidence="4" type="ORF">CYNAS_LOCUS18179</name>
</gene>
<evidence type="ECO:0000256" key="1">
    <source>
        <dbReference type="ARBA" id="ARBA00022884"/>
    </source>
</evidence>
<dbReference type="Gene3D" id="3.30.70.330">
    <property type="match status" value="1"/>
</dbReference>
<evidence type="ECO:0000259" key="3">
    <source>
        <dbReference type="SMART" id="SM01218"/>
    </source>
</evidence>
<dbReference type="PANTHER" id="PTHR19965">
    <property type="entry name" value="RNA AND EXPORT FACTOR BINDING PROTEIN"/>
    <property type="match status" value="1"/>
</dbReference>
<dbReference type="InterPro" id="IPR012677">
    <property type="entry name" value="Nucleotide-bd_a/b_plait_sf"/>
</dbReference>
<dbReference type="GO" id="GO:0006406">
    <property type="term" value="P:mRNA export from nucleus"/>
    <property type="evidence" value="ECO:0007669"/>
    <property type="project" value="TreeGrafter"/>
</dbReference>
<keyword evidence="5" id="KW-1185">Reference proteome</keyword>
<evidence type="ECO:0000313" key="4">
    <source>
        <dbReference type="EMBL" id="CAJ0606196.1"/>
    </source>
</evidence>
<reference evidence="4" key="1">
    <citation type="submission" date="2023-07" db="EMBL/GenBank/DDBJ databases">
        <authorList>
            <consortium name="CYATHOMIX"/>
        </authorList>
    </citation>
    <scope>NUCLEOTIDE SEQUENCE</scope>
    <source>
        <strain evidence="4">N/A</strain>
    </source>
</reference>
<dbReference type="GO" id="GO:0005634">
    <property type="term" value="C:nucleus"/>
    <property type="evidence" value="ECO:0007669"/>
    <property type="project" value="TreeGrafter"/>
</dbReference>
<dbReference type="InterPro" id="IPR035979">
    <property type="entry name" value="RBD_domain_sf"/>
</dbReference>
<name>A0AA36H8P3_CYLNA</name>